<feature type="region of interest" description="Disordered" evidence="1">
    <location>
        <begin position="128"/>
        <end position="147"/>
    </location>
</feature>
<dbReference type="AlphaFoldDB" id="A0A109W3D8"/>
<dbReference type="RefSeq" id="WP_067944277.1">
    <property type="nucleotide sequence ID" value="NZ_CP014228.1"/>
</dbReference>
<dbReference type="KEGG" id="ard:AXF14_09325"/>
<evidence type="ECO:0000256" key="1">
    <source>
        <dbReference type="SAM" id="MobiDB-lite"/>
    </source>
</evidence>
<dbReference type="OrthoDB" id="3268823at2"/>
<reference evidence="3" key="1">
    <citation type="submission" date="2016-02" db="EMBL/GenBank/DDBJ databases">
        <authorList>
            <person name="Holder M.E."/>
            <person name="Ajami N.J."/>
            <person name="Petrosino J.F."/>
        </authorList>
    </citation>
    <scope>NUCLEOTIDE SEQUENCE [LARGE SCALE GENOMIC DNA]</scope>
    <source>
        <strain evidence="3">CCUG 36733</strain>
    </source>
</reference>
<accession>A0A109W3D8</accession>
<dbReference type="EMBL" id="CP014228">
    <property type="protein sequence ID" value="AMD88536.1"/>
    <property type="molecule type" value="Genomic_DNA"/>
</dbReference>
<feature type="compositionally biased region" description="Gly residues" evidence="1">
    <location>
        <begin position="1"/>
        <end position="11"/>
    </location>
</feature>
<protein>
    <submittedName>
        <fullName evidence="2">Uncharacterized protein</fullName>
    </submittedName>
</protein>
<feature type="region of interest" description="Disordered" evidence="1">
    <location>
        <begin position="1"/>
        <end position="114"/>
    </location>
</feature>
<evidence type="ECO:0000313" key="2">
    <source>
        <dbReference type="EMBL" id="AMD88536.1"/>
    </source>
</evidence>
<organism evidence="2 3">
    <name type="scientific">Actinomyces radicidentis</name>
    <dbReference type="NCBI Taxonomy" id="111015"/>
    <lineage>
        <taxon>Bacteria</taxon>
        <taxon>Bacillati</taxon>
        <taxon>Actinomycetota</taxon>
        <taxon>Actinomycetes</taxon>
        <taxon>Actinomycetales</taxon>
        <taxon>Actinomycetaceae</taxon>
        <taxon>Actinomyces</taxon>
    </lineage>
</organism>
<feature type="compositionally biased region" description="Acidic residues" evidence="1">
    <location>
        <begin position="68"/>
        <end position="79"/>
    </location>
</feature>
<dbReference type="STRING" id="111015.AXF14_09325"/>
<evidence type="ECO:0000313" key="3">
    <source>
        <dbReference type="Proteomes" id="UP000065220"/>
    </source>
</evidence>
<gene>
    <name evidence="2" type="ORF">AXF14_09325</name>
</gene>
<sequence length="324" mass="32896">MHDGNGAGPTGADGAEEPEENQGGHDIDAEFAAMMEGLELPAEMQADLAALDEAQPSDGADRDRADEGAEDTDAADDPEPKETGGAVHTVSADDVPHNTYRAPGEERGSGLSAEQEAEIAALAAALDAAPTASEDADGESGTATDPTAGAKAVKVAVVLTPLASADALAALCAMSELECVVVPARSGAFAVKEFVSAHAEWDVTELLGGEDSEPAEAAELASSLSRLSRAGVVLLTADLATDVGIESGLSGTITARRYQNTEAGEEASAGLILAAVDQVVEDVLLGVTRAEEAPGAIRTQDVKPGRAMRLFGRGLRRPKGGSED</sequence>
<keyword evidence="3" id="KW-1185">Reference proteome</keyword>
<dbReference type="Proteomes" id="UP000065220">
    <property type="component" value="Chromosome"/>
</dbReference>
<proteinExistence type="predicted"/>
<name>A0A109W3D8_ACTRD</name>